<feature type="transmembrane region" description="Helical" evidence="3">
    <location>
        <begin position="324"/>
        <end position="344"/>
    </location>
</feature>
<evidence type="ECO:0000256" key="3">
    <source>
        <dbReference type="SAM" id="Phobius"/>
    </source>
</evidence>
<reference evidence="4 5" key="1">
    <citation type="submission" date="2014-04" db="EMBL/GenBank/DDBJ databases">
        <title>Evolutionary Origins and Diversification of the Mycorrhizal Mutualists.</title>
        <authorList>
            <consortium name="DOE Joint Genome Institute"/>
            <consortium name="Mycorrhizal Genomics Consortium"/>
            <person name="Kohler A."/>
            <person name="Kuo A."/>
            <person name="Nagy L.G."/>
            <person name="Floudas D."/>
            <person name="Copeland A."/>
            <person name="Barry K.W."/>
            <person name="Cichocki N."/>
            <person name="Veneault-Fourrey C."/>
            <person name="LaButti K."/>
            <person name="Lindquist E.A."/>
            <person name="Lipzen A."/>
            <person name="Lundell T."/>
            <person name="Morin E."/>
            <person name="Murat C."/>
            <person name="Riley R."/>
            <person name="Ohm R."/>
            <person name="Sun H."/>
            <person name="Tunlid A."/>
            <person name="Henrissat B."/>
            <person name="Grigoriev I.V."/>
            <person name="Hibbett D.S."/>
            <person name="Martin F."/>
        </authorList>
    </citation>
    <scope>NUCLEOTIDE SEQUENCE [LARGE SCALE GENOMIC DNA]</scope>
    <source>
        <strain evidence="4 5">MD-312</strain>
    </source>
</reference>
<accession>A0A0C9V1E3</accession>
<keyword evidence="1" id="KW-0853">WD repeat</keyword>
<dbReference type="Pfam" id="PF00400">
    <property type="entry name" value="WD40"/>
    <property type="match status" value="1"/>
</dbReference>
<feature type="region of interest" description="Disordered" evidence="2">
    <location>
        <begin position="53"/>
        <end position="84"/>
    </location>
</feature>
<dbReference type="InterPro" id="IPR015943">
    <property type="entry name" value="WD40/YVTN_repeat-like_dom_sf"/>
</dbReference>
<keyword evidence="3" id="KW-0812">Transmembrane</keyword>
<evidence type="ECO:0000256" key="2">
    <source>
        <dbReference type="SAM" id="MobiDB-lite"/>
    </source>
</evidence>
<evidence type="ECO:0000313" key="5">
    <source>
        <dbReference type="Proteomes" id="UP000053820"/>
    </source>
</evidence>
<feature type="repeat" description="WD" evidence="1">
    <location>
        <begin position="627"/>
        <end position="660"/>
    </location>
</feature>
<organism evidence="4 5">
    <name type="scientific">Hydnomerulius pinastri MD-312</name>
    <dbReference type="NCBI Taxonomy" id="994086"/>
    <lineage>
        <taxon>Eukaryota</taxon>
        <taxon>Fungi</taxon>
        <taxon>Dikarya</taxon>
        <taxon>Basidiomycota</taxon>
        <taxon>Agaricomycotina</taxon>
        <taxon>Agaricomycetes</taxon>
        <taxon>Agaricomycetidae</taxon>
        <taxon>Boletales</taxon>
        <taxon>Boletales incertae sedis</taxon>
        <taxon>Leucogyrophana</taxon>
    </lineage>
</organism>
<feature type="transmembrane region" description="Helical" evidence="3">
    <location>
        <begin position="372"/>
        <end position="391"/>
    </location>
</feature>
<dbReference type="Proteomes" id="UP000053820">
    <property type="component" value="Unassembled WGS sequence"/>
</dbReference>
<proteinExistence type="predicted"/>
<dbReference type="InterPro" id="IPR036322">
    <property type="entry name" value="WD40_repeat_dom_sf"/>
</dbReference>
<dbReference type="EMBL" id="KN839898">
    <property type="protein sequence ID" value="KIJ59079.1"/>
    <property type="molecule type" value="Genomic_DNA"/>
</dbReference>
<dbReference type="OrthoDB" id="972532at2759"/>
<feature type="transmembrane region" description="Helical" evidence="3">
    <location>
        <begin position="290"/>
        <end position="312"/>
    </location>
</feature>
<dbReference type="Gene3D" id="2.130.10.10">
    <property type="entry name" value="YVTN repeat-like/Quinoprotein amine dehydrogenase"/>
    <property type="match status" value="1"/>
</dbReference>
<dbReference type="PROSITE" id="PS50294">
    <property type="entry name" value="WD_REPEATS_REGION"/>
    <property type="match status" value="1"/>
</dbReference>
<keyword evidence="3" id="KW-0472">Membrane</keyword>
<dbReference type="PROSITE" id="PS50082">
    <property type="entry name" value="WD_REPEATS_2"/>
    <property type="match status" value="1"/>
</dbReference>
<keyword evidence="3" id="KW-1133">Transmembrane helix</keyword>
<name>A0A0C9V1E3_9AGAM</name>
<keyword evidence="5" id="KW-1185">Reference proteome</keyword>
<feature type="region of interest" description="Disordered" evidence="2">
    <location>
        <begin position="154"/>
        <end position="180"/>
    </location>
</feature>
<dbReference type="InterPro" id="IPR001680">
    <property type="entry name" value="WD40_rpt"/>
</dbReference>
<feature type="region of interest" description="Disordered" evidence="2">
    <location>
        <begin position="515"/>
        <end position="549"/>
    </location>
</feature>
<feature type="compositionally biased region" description="Basic and acidic residues" evidence="2">
    <location>
        <begin position="154"/>
        <end position="164"/>
    </location>
</feature>
<protein>
    <submittedName>
        <fullName evidence="4">Uncharacterized protein</fullName>
    </submittedName>
</protein>
<dbReference type="SMART" id="SM00320">
    <property type="entry name" value="WD40"/>
    <property type="match status" value="1"/>
</dbReference>
<dbReference type="AlphaFoldDB" id="A0A0C9V1E3"/>
<evidence type="ECO:0000256" key="1">
    <source>
        <dbReference type="PROSITE-ProRule" id="PRU00221"/>
    </source>
</evidence>
<evidence type="ECO:0000313" key="4">
    <source>
        <dbReference type="EMBL" id="KIJ59079.1"/>
    </source>
</evidence>
<dbReference type="SUPFAM" id="SSF50978">
    <property type="entry name" value="WD40 repeat-like"/>
    <property type="match status" value="1"/>
</dbReference>
<sequence>MFRGSSTHVARGLQETAASSSSIYSTYASMESGNTRRKQTLLSLIDVLTEMDRDKGLITPDPDTSSTPVSEEDPPTSEDDKLQTESAEQFFEFAQRIINLDRELGNLASAARHLGSSAGISSSTSKLRERLAKVLFLFRENAASLFPRKIERQPQEARLKPKLREQRRRSSRPTRMSTSFEDSLEAFPEQLKLFAEDVATFLNQLIDFSDSKDDELNQSMRGFESDLKYWSSCLSEYKNQFLNPPVQRYINDLSTEIGDQLESIADMLNLFIENRIPTIKFQQQRSSSNLSNLSTVSTVFSAVTATTLQFSYGTAGKAVTDTVNAFWFSSLVFSIAATVSALLGQTWKQAMYRSPKHRVPLWVLLGFERSPLIFLVMAVICFLTGFVLFAYSSNQVRPLILPFVISAICLFQGPVTTIIIAVLTAVTSLGLGIISAWFALERWIYYKHGGQKWLNDVISETITSLADLPAIQATRDALRWGRERLGLLSGCLKRISIHMPNAWKTRQRLPVAIPQAKRSDAPFSRPVDIPPEVRSSGPSEFQGDKGRISKNIDPRQHFVNAVRTVILMKSAARSMNQRRDSALGTRFTGESGTSPGLFSDPWVAALRKARETALFEKLKALEPIQGLSAHQALVRQVQFSPNGKYMATSSRDRTAVIFHVGAGILSVEGTNLVKLDLHGNVLDTYSLAHIQLNDAAITPDCTRLVGVGFAIPPKDGPQPRRHTRVEKRIVIYNMLTERVER</sequence>
<gene>
    <name evidence="4" type="ORF">HYDPIDRAFT_190627</name>
</gene>